<accession>A0A1N6WEY2</accession>
<feature type="compositionally biased region" description="Pro residues" evidence="3">
    <location>
        <begin position="130"/>
        <end position="142"/>
    </location>
</feature>
<dbReference type="NCBIfam" id="NF040713">
    <property type="entry name" value="ZapE"/>
    <property type="match status" value="1"/>
</dbReference>
<sequence length="404" mass="43849">MTRPRADRVRRAVEAAAARDGIVLDAGQRDLLGRLARLGDDVARARRRPVRGLYVWGPVGRGKSWLATAFVDAVTPELPAGAVRRTHVYDLFRDLHAAIHARREAARAEPRAAVGHGGPTRGWRTRAPQVPEPPAPEPPGPEVRPEDRPSAVDDAIDDLLRGTTLLLLDELHLHDTGDATLLTRLLRRAFAAGVVVLATSNYEPGTLLPNPLWHHVAEPGIALLRAHLDVVELAGPTDYRTLGGRGRAGFAAGAWLRPGTTAQLDARGLRRPGADEATAVRTGSRTFPVTAARADELWVTFDDLAGRATSTLEYLDWSVRFRRWVVTDVPLLTAVDREAQQRFVAVVDVLVDADVELVVTSPHALGTFRTALPDRPDAFRTASRLQLLTEDAGGTDPADDVPHA</sequence>
<dbReference type="PANTHER" id="PTHR12169:SF6">
    <property type="entry name" value="AFG1-LIKE ATPASE"/>
    <property type="match status" value="1"/>
</dbReference>
<dbReference type="PANTHER" id="PTHR12169">
    <property type="entry name" value="ATPASE N2B"/>
    <property type="match status" value="1"/>
</dbReference>
<dbReference type="GO" id="GO:0005524">
    <property type="term" value="F:ATP binding"/>
    <property type="evidence" value="ECO:0007669"/>
    <property type="project" value="UniProtKB-KW"/>
</dbReference>
<keyword evidence="2" id="KW-0067">ATP-binding</keyword>
<dbReference type="InterPro" id="IPR027417">
    <property type="entry name" value="P-loop_NTPase"/>
</dbReference>
<evidence type="ECO:0000256" key="1">
    <source>
        <dbReference type="ARBA" id="ARBA00022741"/>
    </source>
</evidence>
<keyword evidence="4" id="KW-0131">Cell cycle</keyword>
<evidence type="ECO:0000256" key="2">
    <source>
        <dbReference type="ARBA" id="ARBA00022840"/>
    </source>
</evidence>
<dbReference type="GO" id="GO:0016887">
    <property type="term" value="F:ATP hydrolysis activity"/>
    <property type="evidence" value="ECO:0007669"/>
    <property type="project" value="InterPro"/>
</dbReference>
<reference evidence="5" key="1">
    <citation type="submission" date="2017-01" db="EMBL/GenBank/DDBJ databases">
        <authorList>
            <person name="Varghese N."/>
            <person name="Submissions S."/>
        </authorList>
    </citation>
    <scope>NUCLEOTIDE SEQUENCE [LARGE SCALE GENOMIC DNA]</scope>
    <source>
        <strain evidence="5">3bp</strain>
    </source>
</reference>
<proteinExistence type="predicted"/>
<dbReference type="Pfam" id="PF03969">
    <property type="entry name" value="AFG1_ATPase"/>
    <property type="match status" value="1"/>
</dbReference>
<dbReference type="AlphaFoldDB" id="A0A1N6WEY2"/>
<dbReference type="GO" id="GO:0051301">
    <property type="term" value="P:cell division"/>
    <property type="evidence" value="ECO:0007669"/>
    <property type="project" value="UniProtKB-KW"/>
</dbReference>
<organism evidence="4 5">
    <name type="scientific">Cellulosimicrobium aquatile</name>
    <dbReference type="NCBI Taxonomy" id="1612203"/>
    <lineage>
        <taxon>Bacteria</taxon>
        <taxon>Bacillati</taxon>
        <taxon>Actinomycetota</taxon>
        <taxon>Actinomycetes</taxon>
        <taxon>Micrococcales</taxon>
        <taxon>Promicromonosporaceae</taxon>
        <taxon>Cellulosimicrobium</taxon>
    </lineage>
</organism>
<dbReference type="GO" id="GO:0005737">
    <property type="term" value="C:cytoplasm"/>
    <property type="evidence" value="ECO:0007669"/>
    <property type="project" value="TreeGrafter"/>
</dbReference>
<dbReference type="Gene3D" id="3.40.50.300">
    <property type="entry name" value="P-loop containing nucleotide triphosphate hydrolases"/>
    <property type="match status" value="1"/>
</dbReference>
<evidence type="ECO:0000313" key="5">
    <source>
        <dbReference type="Proteomes" id="UP000186235"/>
    </source>
</evidence>
<dbReference type="Proteomes" id="UP000186235">
    <property type="component" value="Unassembled WGS sequence"/>
</dbReference>
<dbReference type="EMBL" id="FTMI01000012">
    <property type="protein sequence ID" value="SIQ88697.1"/>
    <property type="molecule type" value="Genomic_DNA"/>
</dbReference>
<gene>
    <name evidence="4" type="ORF">SAMN05518682_0056</name>
</gene>
<evidence type="ECO:0000313" key="4">
    <source>
        <dbReference type="EMBL" id="SIQ88697.1"/>
    </source>
</evidence>
<dbReference type="GO" id="GO:0032153">
    <property type="term" value="C:cell division site"/>
    <property type="evidence" value="ECO:0007669"/>
    <property type="project" value="TreeGrafter"/>
</dbReference>
<dbReference type="InterPro" id="IPR005654">
    <property type="entry name" value="ATPase_AFG1-like"/>
</dbReference>
<name>A0A1N6WEY2_9MICO</name>
<protein>
    <submittedName>
        <fullName evidence="4">Cell division protein ZapE</fullName>
    </submittedName>
</protein>
<keyword evidence="5" id="KW-1185">Reference proteome</keyword>
<dbReference type="SUPFAM" id="SSF52540">
    <property type="entry name" value="P-loop containing nucleoside triphosphate hydrolases"/>
    <property type="match status" value="1"/>
</dbReference>
<evidence type="ECO:0000256" key="3">
    <source>
        <dbReference type="SAM" id="MobiDB-lite"/>
    </source>
</evidence>
<keyword evidence="4" id="KW-0132">Cell division</keyword>
<keyword evidence="1" id="KW-0547">Nucleotide-binding</keyword>
<dbReference type="RefSeq" id="WP_076406801.1">
    <property type="nucleotide sequence ID" value="NZ_FTMI01000012.1"/>
</dbReference>
<feature type="region of interest" description="Disordered" evidence="3">
    <location>
        <begin position="106"/>
        <end position="150"/>
    </location>
</feature>